<evidence type="ECO:0000313" key="3">
    <source>
        <dbReference type="Proteomes" id="UP000481030"/>
    </source>
</evidence>
<sequence length="108" mass="12342">MEKKFEVVFIEEAKKEYRKLDGSVKKLVNVALAKLEVRADELGEDLTSKHGINLIGCRKIKFRNAGIRIVYRIVGNKTEIAEIITIGKREDNEVYKIAAKRLNIPESQ</sequence>
<protein>
    <submittedName>
        <fullName evidence="2">Addiction module toxin RelE</fullName>
    </submittedName>
</protein>
<dbReference type="InterPro" id="IPR035093">
    <property type="entry name" value="RelE/ParE_toxin_dom_sf"/>
</dbReference>
<dbReference type="AlphaFoldDB" id="A0A6L3UWJ6"/>
<dbReference type="OrthoDB" id="2167761at2"/>
<accession>A0A6L3UWJ6</accession>
<dbReference type="Pfam" id="PF05016">
    <property type="entry name" value="ParE_toxin"/>
    <property type="match status" value="1"/>
</dbReference>
<comment type="caution">
    <text evidence="2">The sequence shown here is derived from an EMBL/GenBank/DDBJ whole genome shotgun (WGS) entry which is preliminary data.</text>
</comment>
<gene>
    <name evidence="2" type="ORF">F7731_26155</name>
</gene>
<name>A0A6L3UWJ6_9BACI</name>
<organism evidence="2 3">
    <name type="scientific">Cytobacillus depressus</name>
    <dbReference type="NCBI Taxonomy" id="1602942"/>
    <lineage>
        <taxon>Bacteria</taxon>
        <taxon>Bacillati</taxon>
        <taxon>Bacillota</taxon>
        <taxon>Bacilli</taxon>
        <taxon>Bacillales</taxon>
        <taxon>Bacillaceae</taxon>
        <taxon>Cytobacillus</taxon>
    </lineage>
</organism>
<dbReference type="SUPFAM" id="SSF143011">
    <property type="entry name" value="RelE-like"/>
    <property type="match status" value="1"/>
</dbReference>
<dbReference type="Gene3D" id="3.30.2310.20">
    <property type="entry name" value="RelE-like"/>
    <property type="match status" value="1"/>
</dbReference>
<reference evidence="2 3" key="1">
    <citation type="journal article" date="2016" name="Antonie Van Leeuwenhoek">
        <title>Bacillus depressus sp. nov., isolated from soil of a sunflower field.</title>
        <authorList>
            <person name="Wei X."/>
            <person name="Xin D."/>
            <person name="Xin Y."/>
            <person name="Zhang H."/>
            <person name="Wang T."/>
            <person name="Zhang J."/>
        </authorList>
    </citation>
    <scope>NUCLEOTIDE SEQUENCE [LARGE SCALE GENOMIC DNA]</scope>
    <source>
        <strain evidence="2 3">BZ1</strain>
    </source>
</reference>
<keyword evidence="3" id="KW-1185">Reference proteome</keyword>
<dbReference type="EMBL" id="WBOS01000035">
    <property type="protein sequence ID" value="KAB2328004.1"/>
    <property type="molecule type" value="Genomic_DNA"/>
</dbReference>
<evidence type="ECO:0000256" key="1">
    <source>
        <dbReference type="ARBA" id="ARBA00022649"/>
    </source>
</evidence>
<proteinExistence type="predicted"/>
<dbReference type="RefSeq" id="WP_151537670.1">
    <property type="nucleotide sequence ID" value="NZ_WBOS01000035.1"/>
</dbReference>
<dbReference type="Proteomes" id="UP000481030">
    <property type="component" value="Unassembled WGS sequence"/>
</dbReference>
<dbReference type="InterPro" id="IPR007712">
    <property type="entry name" value="RelE/ParE_toxin"/>
</dbReference>
<keyword evidence="1" id="KW-1277">Toxin-antitoxin system</keyword>
<evidence type="ECO:0000313" key="2">
    <source>
        <dbReference type="EMBL" id="KAB2328004.1"/>
    </source>
</evidence>